<keyword evidence="2" id="KW-0547">Nucleotide-binding</keyword>
<dbReference type="PROSITE" id="PS50893">
    <property type="entry name" value="ABC_TRANSPORTER_2"/>
    <property type="match status" value="1"/>
</dbReference>
<reference evidence="6" key="1">
    <citation type="journal article" date="2019" name="Int. J. Syst. Evol. Microbiol.">
        <title>The Global Catalogue of Microorganisms (GCM) 10K type strain sequencing project: providing services to taxonomists for standard genome sequencing and annotation.</title>
        <authorList>
            <consortium name="The Broad Institute Genomics Platform"/>
            <consortium name="The Broad Institute Genome Sequencing Center for Infectious Disease"/>
            <person name="Wu L."/>
            <person name="Ma J."/>
        </authorList>
    </citation>
    <scope>NUCLEOTIDE SEQUENCE [LARGE SCALE GENOMIC DNA]</scope>
    <source>
        <strain evidence="6">KCTC 42964</strain>
    </source>
</reference>
<protein>
    <submittedName>
        <fullName evidence="5">ABC transporter ATP-binding protein</fullName>
    </submittedName>
</protein>
<accession>A0ABV7L327</accession>
<dbReference type="GO" id="GO:0005524">
    <property type="term" value="F:ATP binding"/>
    <property type="evidence" value="ECO:0007669"/>
    <property type="project" value="UniProtKB-KW"/>
</dbReference>
<comment type="caution">
    <text evidence="5">The sequence shown here is derived from an EMBL/GenBank/DDBJ whole genome shotgun (WGS) entry which is preliminary data.</text>
</comment>
<keyword evidence="1" id="KW-0813">Transport</keyword>
<dbReference type="RefSeq" id="WP_379902911.1">
    <property type="nucleotide sequence ID" value="NZ_JBHRTR010000031.1"/>
</dbReference>
<dbReference type="Proteomes" id="UP001595528">
    <property type="component" value="Unassembled WGS sequence"/>
</dbReference>
<organism evidence="5 6">
    <name type="scientific">Marinibaculum pumilum</name>
    <dbReference type="NCBI Taxonomy" id="1766165"/>
    <lineage>
        <taxon>Bacteria</taxon>
        <taxon>Pseudomonadati</taxon>
        <taxon>Pseudomonadota</taxon>
        <taxon>Alphaproteobacteria</taxon>
        <taxon>Rhodospirillales</taxon>
        <taxon>Rhodospirillaceae</taxon>
        <taxon>Marinibaculum</taxon>
    </lineage>
</organism>
<dbReference type="Pfam" id="PF00005">
    <property type="entry name" value="ABC_tran"/>
    <property type="match status" value="1"/>
</dbReference>
<dbReference type="PANTHER" id="PTHR42781:SF4">
    <property type="entry name" value="SPERMIDINE_PUTRESCINE IMPORT ATP-BINDING PROTEIN POTA"/>
    <property type="match status" value="1"/>
</dbReference>
<dbReference type="InterPro" id="IPR017871">
    <property type="entry name" value="ABC_transporter-like_CS"/>
</dbReference>
<evidence type="ECO:0000256" key="1">
    <source>
        <dbReference type="ARBA" id="ARBA00022448"/>
    </source>
</evidence>
<dbReference type="InterPro" id="IPR008995">
    <property type="entry name" value="Mo/tungstate-bd_C_term_dom"/>
</dbReference>
<dbReference type="InterPro" id="IPR003593">
    <property type="entry name" value="AAA+_ATPase"/>
</dbReference>
<evidence type="ECO:0000259" key="4">
    <source>
        <dbReference type="PROSITE" id="PS50893"/>
    </source>
</evidence>
<name>A0ABV7L327_9PROT</name>
<keyword evidence="6" id="KW-1185">Reference proteome</keyword>
<proteinExistence type="predicted"/>
<dbReference type="SMART" id="SM00382">
    <property type="entry name" value="AAA"/>
    <property type="match status" value="1"/>
</dbReference>
<evidence type="ECO:0000313" key="6">
    <source>
        <dbReference type="Proteomes" id="UP001595528"/>
    </source>
</evidence>
<keyword evidence="3 5" id="KW-0067">ATP-binding</keyword>
<dbReference type="Gene3D" id="2.40.50.100">
    <property type="match status" value="1"/>
</dbReference>
<dbReference type="PROSITE" id="PS00211">
    <property type="entry name" value="ABC_TRANSPORTER_1"/>
    <property type="match status" value="1"/>
</dbReference>
<sequence length="364" mass="38268">MGIDFRQVGFRYAAGQDGQAAGVADIDLAVDDGELLALIGPSGSGKSTLLKLLAGFFDPHAGQILVDGQDVAGLAPERRRLGMVFQNYALFPHMSVAQNTAYPLKVRGIGRAERLAAADAMLARVGLAGMGGRAPASLSGGQQQRVALARALVFEPRALLLDEPLSALDAGLRVAMRDEIRRVQREAGIATIHVTHDQEEALSIADRVAVLRDGRLEQVGPPQAIYDRPCSRFVAGFVGQANFIDGVLRDGGVVETPLGALRHAGIAAPGLVLADGAAVTVLVRPERVEPAATGATGHPNLLPGTLGEDRFLGAVRRYDFRVAGGLLRVESRHRDTPDAVAIPPEAIRLLPPAAEASTEGRPPT</sequence>
<feature type="domain" description="ABC transporter" evidence="4">
    <location>
        <begin position="3"/>
        <end position="238"/>
    </location>
</feature>
<evidence type="ECO:0000313" key="5">
    <source>
        <dbReference type="EMBL" id="MFC3229066.1"/>
    </source>
</evidence>
<dbReference type="PANTHER" id="PTHR42781">
    <property type="entry name" value="SPERMIDINE/PUTRESCINE IMPORT ATP-BINDING PROTEIN POTA"/>
    <property type="match status" value="1"/>
</dbReference>
<dbReference type="EMBL" id="JBHRTR010000031">
    <property type="protein sequence ID" value="MFC3229066.1"/>
    <property type="molecule type" value="Genomic_DNA"/>
</dbReference>
<dbReference type="SUPFAM" id="SSF50331">
    <property type="entry name" value="MOP-like"/>
    <property type="match status" value="1"/>
</dbReference>
<gene>
    <name evidence="5" type="ORF">ACFOGJ_17605</name>
</gene>
<dbReference type="Gene3D" id="3.40.50.300">
    <property type="entry name" value="P-loop containing nucleotide triphosphate hydrolases"/>
    <property type="match status" value="1"/>
</dbReference>
<dbReference type="InterPro" id="IPR050093">
    <property type="entry name" value="ABC_SmlMolc_Importer"/>
</dbReference>
<evidence type="ECO:0000256" key="3">
    <source>
        <dbReference type="ARBA" id="ARBA00022840"/>
    </source>
</evidence>
<dbReference type="InterPro" id="IPR027417">
    <property type="entry name" value="P-loop_NTPase"/>
</dbReference>
<evidence type="ECO:0000256" key="2">
    <source>
        <dbReference type="ARBA" id="ARBA00022741"/>
    </source>
</evidence>
<dbReference type="SUPFAM" id="SSF52540">
    <property type="entry name" value="P-loop containing nucleoside triphosphate hydrolases"/>
    <property type="match status" value="1"/>
</dbReference>
<dbReference type="InterPro" id="IPR003439">
    <property type="entry name" value="ABC_transporter-like_ATP-bd"/>
</dbReference>